<evidence type="ECO:0000259" key="5">
    <source>
        <dbReference type="PROSITE" id="PS51352"/>
    </source>
</evidence>
<dbReference type="InterPro" id="IPR050553">
    <property type="entry name" value="Thioredoxin_ResA/DsbE_sf"/>
</dbReference>
<name>A0A9Q5GPB5_9BACT</name>
<dbReference type="CDD" id="cd02966">
    <property type="entry name" value="TlpA_like_family"/>
    <property type="match status" value="1"/>
</dbReference>
<dbReference type="EMBL" id="RIAR02000001">
    <property type="protein sequence ID" value="NSL85522.1"/>
    <property type="molecule type" value="Genomic_DNA"/>
</dbReference>
<reference evidence="6" key="1">
    <citation type="submission" date="2020-05" db="EMBL/GenBank/DDBJ databases">
        <title>Chitinophaga laudate sp. nov., isolated from a tropical peat swamp.</title>
        <authorList>
            <person name="Goh C.B.S."/>
            <person name="Lee M.S."/>
            <person name="Parimannan S."/>
            <person name="Pasbakhsh P."/>
            <person name="Yule C.M."/>
            <person name="Rajandas H."/>
            <person name="Loke S."/>
            <person name="Croft L."/>
            <person name="Tan J.B.L."/>
        </authorList>
    </citation>
    <scope>NUCLEOTIDE SEQUENCE</scope>
    <source>
        <strain evidence="6">Mgbs1</strain>
    </source>
</reference>
<evidence type="ECO:0000313" key="6">
    <source>
        <dbReference type="EMBL" id="NSL85522.1"/>
    </source>
</evidence>
<dbReference type="SUPFAM" id="SSF52833">
    <property type="entry name" value="Thioredoxin-like"/>
    <property type="match status" value="1"/>
</dbReference>
<dbReference type="PANTHER" id="PTHR42852:SF6">
    <property type="entry name" value="THIOL:DISULFIDE INTERCHANGE PROTEIN DSBE"/>
    <property type="match status" value="1"/>
</dbReference>
<organism evidence="6 7">
    <name type="scientific">Chitinophaga solisilvae</name>
    <dbReference type="NCBI Taxonomy" id="1233460"/>
    <lineage>
        <taxon>Bacteria</taxon>
        <taxon>Pseudomonadati</taxon>
        <taxon>Bacteroidota</taxon>
        <taxon>Chitinophagia</taxon>
        <taxon>Chitinophagales</taxon>
        <taxon>Chitinophagaceae</taxon>
        <taxon>Chitinophaga</taxon>
    </lineage>
</organism>
<dbReference type="PROSITE" id="PS00194">
    <property type="entry name" value="THIOREDOXIN_1"/>
    <property type="match status" value="1"/>
</dbReference>
<dbReference type="Pfam" id="PF00578">
    <property type="entry name" value="AhpC-TSA"/>
    <property type="match status" value="1"/>
</dbReference>
<accession>A0A9Q5GPB5</accession>
<comment type="subcellular location">
    <subcellularLocation>
        <location evidence="1">Cell envelope</location>
    </subcellularLocation>
</comment>
<dbReference type="OrthoDB" id="6399635at2"/>
<dbReference type="InterPro" id="IPR000866">
    <property type="entry name" value="AhpC/TSA"/>
</dbReference>
<protein>
    <submittedName>
        <fullName evidence="6">AhpC/TSA family protein</fullName>
    </submittedName>
</protein>
<keyword evidence="7" id="KW-1185">Reference proteome</keyword>
<dbReference type="InterPro" id="IPR013766">
    <property type="entry name" value="Thioredoxin_domain"/>
</dbReference>
<dbReference type="GO" id="GO:0017004">
    <property type="term" value="P:cytochrome complex assembly"/>
    <property type="evidence" value="ECO:0007669"/>
    <property type="project" value="UniProtKB-KW"/>
</dbReference>
<comment type="caution">
    <text evidence="6">The sequence shown here is derived from an EMBL/GenBank/DDBJ whole genome shotgun (WGS) entry which is preliminary data.</text>
</comment>
<dbReference type="PROSITE" id="PS51352">
    <property type="entry name" value="THIOREDOXIN_2"/>
    <property type="match status" value="1"/>
</dbReference>
<feature type="domain" description="Thioredoxin" evidence="5">
    <location>
        <begin position="241"/>
        <end position="380"/>
    </location>
</feature>
<gene>
    <name evidence="6" type="ORF">ECE50_001680</name>
</gene>
<dbReference type="Gene3D" id="3.40.30.10">
    <property type="entry name" value="Glutaredoxin"/>
    <property type="match status" value="1"/>
</dbReference>
<dbReference type="Proteomes" id="UP000281028">
    <property type="component" value="Unassembled WGS sequence"/>
</dbReference>
<dbReference type="InterPro" id="IPR017937">
    <property type="entry name" value="Thioredoxin_CS"/>
</dbReference>
<dbReference type="GO" id="GO:0030313">
    <property type="term" value="C:cell envelope"/>
    <property type="evidence" value="ECO:0007669"/>
    <property type="project" value="UniProtKB-SubCell"/>
</dbReference>
<keyword evidence="4" id="KW-0676">Redox-active center</keyword>
<evidence type="ECO:0000256" key="4">
    <source>
        <dbReference type="ARBA" id="ARBA00023284"/>
    </source>
</evidence>
<keyword evidence="3" id="KW-1015">Disulfide bond</keyword>
<sequence length="380" mass="42529">MFVPFSSSRKYILTGFLLCALHLVAGSITAQYRYVAGGKLTGGAGHTLYLSPDTYIPNTAKRLLDSVVIGNDEQFRFAGNSRYAGLYSIFIRGQQPFLVFFLDTVPVSIAGDAAAVYRSKVSGGEDQQLIYHFAAMDEGIQQQLENSLLQAQRAQRKNDSIALRRYTAVIDSLNRIRARQTTAFMVQHPAAFQTFQSIELFLGNLVPYDTAGKYLAAMPARFAANPVFERLARQVAGHMKMVPGVVIPEIMLPDTNARLVSFKKLRAANKYILIDFWASWCAPCRANNPALQALYRQYKPLQLEIAGISLDENKNSWKEIIQQEQMPGVQLSDLKGMNGRYPQLFGIRSIPAYLLIDASGRLLLKTNKLQDVSEKLRQLY</sequence>
<evidence type="ECO:0000256" key="3">
    <source>
        <dbReference type="ARBA" id="ARBA00023157"/>
    </source>
</evidence>
<dbReference type="InterPro" id="IPR036249">
    <property type="entry name" value="Thioredoxin-like_sf"/>
</dbReference>
<dbReference type="PANTHER" id="PTHR42852">
    <property type="entry name" value="THIOL:DISULFIDE INTERCHANGE PROTEIN DSBE"/>
    <property type="match status" value="1"/>
</dbReference>
<proteinExistence type="predicted"/>
<evidence type="ECO:0000256" key="1">
    <source>
        <dbReference type="ARBA" id="ARBA00004196"/>
    </source>
</evidence>
<evidence type="ECO:0000313" key="7">
    <source>
        <dbReference type="Proteomes" id="UP000281028"/>
    </source>
</evidence>
<keyword evidence="2" id="KW-0201">Cytochrome c-type biogenesis</keyword>
<dbReference type="AlphaFoldDB" id="A0A9Q5GPB5"/>
<evidence type="ECO:0000256" key="2">
    <source>
        <dbReference type="ARBA" id="ARBA00022748"/>
    </source>
</evidence>